<dbReference type="KEGG" id="gbi:PG2T_10160"/>
<dbReference type="PANTHER" id="PTHR10434">
    <property type="entry name" value="1-ACYL-SN-GLYCEROL-3-PHOSPHATE ACYLTRANSFERASE"/>
    <property type="match status" value="1"/>
</dbReference>
<evidence type="ECO:0000259" key="4">
    <source>
        <dbReference type="SMART" id="SM00563"/>
    </source>
</evidence>
<dbReference type="GO" id="GO:0006654">
    <property type="term" value="P:phosphatidic acid biosynthetic process"/>
    <property type="evidence" value="ECO:0007669"/>
    <property type="project" value="TreeGrafter"/>
</dbReference>
<dbReference type="Pfam" id="PF01553">
    <property type="entry name" value="Acyltransferase"/>
    <property type="match status" value="1"/>
</dbReference>
<proteinExistence type="predicted"/>
<dbReference type="RefSeq" id="WP_068804839.1">
    <property type="nucleotide sequence ID" value="NZ_CP014671.1"/>
</dbReference>
<sequence length="244" mass="27061">MLTFLRSLLFSAGMLVTVIAWGALVPLVAALPFARRYAFTRSWAIVNLRWLELTCGVRYRVIGRENLPSGPVVVLSKHQSTWETLVFQELFPPLVWVMKRELLWVPFFGWGLAMGRPIAIDRGAGRRAMEQMLKQGKQRLDDGLWVVIFPEGTRMNPGQRGRYRPGGALLAVQAGVPVLPVAHNAGELWGKRRFLKHPGTITVAVGTPIATAGQDPAEVLNKAQEWIENAQTRILPAARGGHAD</sequence>
<keyword evidence="3 5" id="KW-0012">Acyltransferase</keyword>
<gene>
    <name evidence="5" type="ORF">PG2T_10160</name>
</gene>
<dbReference type="InParanoid" id="A0A1B1YUW7"/>
<dbReference type="CDD" id="cd07989">
    <property type="entry name" value="LPLAT_AGPAT-like"/>
    <property type="match status" value="1"/>
</dbReference>
<keyword evidence="2 5" id="KW-0808">Transferase</keyword>
<dbReference type="SUPFAM" id="SSF69593">
    <property type="entry name" value="Glycerol-3-phosphate (1)-acyltransferase"/>
    <property type="match status" value="1"/>
</dbReference>
<evidence type="ECO:0000256" key="1">
    <source>
        <dbReference type="ARBA" id="ARBA00005189"/>
    </source>
</evidence>
<keyword evidence="6" id="KW-1185">Reference proteome</keyword>
<organism evidence="5 6">
    <name type="scientific">Immundisolibacter cernigliae</name>
    <dbReference type="NCBI Taxonomy" id="1810504"/>
    <lineage>
        <taxon>Bacteria</taxon>
        <taxon>Pseudomonadati</taxon>
        <taxon>Pseudomonadota</taxon>
        <taxon>Gammaproteobacteria</taxon>
        <taxon>Immundisolibacterales</taxon>
        <taxon>Immundisolibacteraceae</taxon>
        <taxon>Immundisolibacter</taxon>
    </lineage>
</organism>
<reference evidence="6" key="1">
    <citation type="submission" date="2016-03" db="EMBL/GenBank/DDBJ databases">
        <title>Complete genome sequence of Solimmundus cernigliae, representing a novel lineage of polycyclic aromatic hydrocarbon degraders within the Gammaproteobacteria.</title>
        <authorList>
            <person name="Singleton D.R."/>
            <person name="Dickey A.N."/>
            <person name="Scholl E.H."/>
            <person name="Wright F.A."/>
            <person name="Aitken M.D."/>
        </authorList>
    </citation>
    <scope>NUCLEOTIDE SEQUENCE [LARGE SCALE GENOMIC DNA]</scope>
    <source>
        <strain evidence="6">TR3.2</strain>
    </source>
</reference>
<feature type="domain" description="Phospholipid/glycerol acyltransferase" evidence="4">
    <location>
        <begin position="72"/>
        <end position="186"/>
    </location>
</feature>
<dbReference type="STRING" id="1810504.PG2T_10160"/>
<dbReference type="AlphaFoldDB" id="A0A1B1YUW7"/>
<dbReference type="Proteomes" id="UP000092952">
    <property type="component" value="Chromosome"/>
</dbReference>
<evidence type="ECO:0000313" key="6">
    <source>
        <dbReference type="Proteomes" id="UP000092952"/>
    </source>
</evidence>
<accession>A0A1B1YUW7</accession>
<name>A0A1B1YUW7_9GAMM</name>
<evidence type="ECO:0000256" key="2">
    <source>
        <dbReference type="ARBA" id="ARBA00022679"/>
    </source>
</evidence>
<evidence type="ECO:0000313" key="5">
    <source>
        <dbReference type="EMBL" id="ANX04507.1"/>
    </source>
</evidence>
<dbReference type="InterPro" id="IPR002123">
    <property type="entry name" value="Plipid/glycerol_acylTrfase"/>
</dbReference>
<dbReference type="PANTHER" id="PTHR10434:SF40">
    <property type="entry name" value="1-ACYL-SN-GLYCEROL-3-PHOSPHATE ACYLTRANSFERASE"/>
    <property type="match status" value="1"/>
</dbReference>
<comment type="pathway">
    <text evidence="1">Lipid metabolism.</text>
</comment>
<dbReference type="EMBL" id="CP014671">
    <property type="protein sequence ID" value="ANX04507.1"/>
    <property type="molecule type" value="Genomic_DNA"/>
</dbReference>
<evidence type="ECO:0000256" key="3">
    <source>
        <dbReference type="ARBA" id="ARBA00023315"/>
    </source>
</evidence>
<dbReference type="GO" id="GO:0003841">
    <property type="term" value="F:1-acylglycerol-3-phosphate O-acyltransferase activity"/>
    <property type="evidence" value="ECO:0007669"/>
    <property type="project" value="TreeGrafter"/>
</dbReference>
<dbReference type="SMART" id="SM00563">
    <property type="entry name" value="PlsC"/>
    <property type="match status" value="1"/>
</dbReference>
<protein>
    <submittedName>
        <fullName evidence="5">Acyl-phosphate glycerol 3-phosphate acyltransferase</fullName>
    </submittedName>
</protein>